<feature type="transmembrane region" description="Helical" evidence="1">
    <location>
        <begin position="6"/>
        <end position="26"/>
    </location>
</feature>
<proteinExistence type="predicted"/>
<dbReference type="Pfam" id="PF01998">
    <property type="entry name" value="DUF131"/>
    <property type="match status" value="1"/>
</dbReference>
<dbReference type="AlphaFoldDB" id="A0A8F5GST4"/>
<dbReference type="NCBIfam" id="TIGR00304">
    <property type="entry name" value="TIGR00304 family membrane protein"/>
    <property type="match status" value="1"/>
</dbReference>
<feature type="transmembrane region" description="Helical" evidence="1">
    <location>
        <begin position="38"/>
        <end position="54"/>
    </location>
</feature>
<keyword evidence="1" id="KW-0472">Membrane</keyword>
<keyword evidence="1" id="KW-1133">Transmembrane helix</keyword>
<gene>
    <name evidence="2" type="ORF">J5U23_01082</name>
</gene>
<dbReference type="KEGG" id="sshi:J5U23_01082"/>
<evidence type="ECO:0000256" key="1">
    <source>
        <dbReference type="SAM" id="Phobius"/>
    </source>
</evidence>
<keyword evidence="1" id="KW-0812">Transmembrane</keyword>
<evidence type="ECO:0000313" key="3">
    <source>
        <dbReference type="Proteomes" id="UP000694018"/>
    </source>
</evidence>
<reference evidence="2" key="1">
    <citation type="journal article" date="2021" name="Environ. Microbiol.">
        <title>New insights into the diversity and evolution of the archaeal mobilome from three complete genomes of Saccharolobus shibatae.</title>
        <authorList>
            <person name="Medvedeva S."/>
            <person name="Brandt D."/>
            <person name="Cvirkaite-Krupovic V."/>
            <person name="Liu Y."/>
            <person name="Severinov K."/>
            <person name="Ishino S."/>
            <person name="Ishino Y."/>
            <person name="Prangishvili D."/>
            <person name="Kalinowski J."/>
            <person name="Krupovic M."/>
        </authorList>
    </citation>
    <scope>NUCLEOTIDE SEQUENCE</scope>
    <source>
        <strain evidence="2">B12</strain>
    </source>
</reference>
<name>A0A8F5GST4_SACSH</name>
<organism evidence="2 3">
    <name type="scientific">Saccharolobus shibatae (strain ATCC 51178 / DSM 5389 / JCM 8931 / NBRC 15437 / B12)</name>
    <name type="common">Sulfolobus shibatae</name>
    <dbReference type="NCBI Taxonomy" id="523848"/>
    <lineage>
        <taxon>Archaea</taxon>
        <taxon>Thermoproteota</taxon>
        <taxon>Thermoprotei</taxon>
        <taxon>Sulfolobales</taxon>
        <taxon>Sulfolobaceae</taxon>
        <taxon>Saccharolobus</taxon>
    </lineage>
</organism>
<dbReference type="InterPro" id="IPR002849">
    <property type="entry name" value="DUF131"/>
</dbReference>
<feature type="transmembrane region" description="Helical" evidence="1">
    <location>
        <begin position="60"/>
        <end position="80"/>
    </location>
</feature>
<protein>
    <submittedName>
        <fullName evidence="2">Integral membrane protein</fullName>
    </submittedName>
</protein>
<accession>A0A8F5GST4</accession>
<dbReference type="EMBL" id="CP077717">
    <property type="protein sequence ID" value="QXJ28214.1"/>
    <property type="molecule type" value="Genomic_DNA"/>
</dbReference>
<dbReference type="RefSeq" id="WP_218259821.1">
    <property type="nucleotide sequence ID" value="NZ_CP077717.1"/>
</dbReference>
<dbReference type="GeneID" id="65562671"/>
<evidence type="ECO:0000313" key="2">
    <source>
        <dbReference type="EMBL" id="QXJ28214.1"/>
    </source>
</evidence>
<dbReference type="Proteomes" id="UP000694018">
    <property type="component" value="Chromosome"/>
</dbReference>
<sequence>MDLSILFDIGIFLIFIGIILLFVGMIREASKSSNRDQKTQVGGVIFIGPIPIVFGSSKGIAKWMLIVAVILFILMVIFYIL</sequence>